<evidence type="ECO:0000259" key="11">
    <source>
        <dbReference type="SMART" id="SM00861"/>
    </source>
</evidence>
<keyword evidence="5 10" id="KW-0479">Metal-binding</keyword>
<dbReference type="GO" id="GO:0008661">
    <property type="term" value="F:1-deoxy-D-xylulose-5-phosphate synthase activity"/>
    <property type="evidence" value="ECO:0007669"/>
    <property type="project" value="UniProtKB-EC"/>
</dbReference>
<dbReference type="SUPFAM" id="SSF52922">
    <property type="entry name" value="TK C-terminal domain-like"/>
    <property type="match status" value="1"/>
</dbReference>
<dbReference type="SUPFAM" id="SSF52518">
    <property type="entry name" value="Thiamin diphosphate-binding fold (THDP-binding)"/>
    <property type="match status" value="2"/>
</dbReference>
<evidence type="ECO:0000256" key="6">
    <source>
        <dbReference type="ARBA" id="ARBA00022842"/>
    </source>
</evidence>
<evidence type="ECO:0000256" key="3">
    <source>
        <dbReference type="ARBA" id="ARBA00011738"/>
    </source>
</evidence>
<dbReference type="InterPro" id="IPR033248">
    <property type="entry name" value="Transketolase_C"/>
</dbReference>
<organism evidence="12 13">
    <name type="scientific">Alistipes inops</name>
    <dbReference type="NCBI Taxonomy" id="1501391"/>
    <lineage>
        <taxon>Bacteria</taxon>
        <taxon>Pseudomonadati</taxon>
        <taxon>Bacteroidota</taxon>
        <taxon>Bacteroidia</taxon>
        <taxon>Bacteroidales</taxon>
        <taxon>Rikenellaceae</taxon>
        <taxon>Alistipes</taxon>
    </lineage>
</organism>
<accession>A0ABR4YHV6</accession>
<dbReference type="NCBIfam" id="NF003933">
    <property type="entry name" value="PRK05444.2-2"/>
    <property type="match status" value="1"/>
</dbReference>
<keyword evidence="9 10" id="KW-0414">Isoprene biosynthesis</keyword>
<comment type="similarity">
    <text evidence="2 10">Belongs to the transketolase family. DXPS subfamily.</text>
</comment>
<feature type="binding site" evidence="10">
    <location>
        <position position="150"/>
    </location>
    <ligand>
        <name>Mg(2+)</name>
        <dbReference type="ChEBI" id="CHEBI:18420"/>
    </ligand>
</feature>
<keyword evidence="6 10" id="KW-0460">Magnesium</keyword>
<reference evidence="12 13" key="1">
    <citation type="submission" date="2014-09" db="EMBL/GenBank/DDBJ databases">
        <title>Alistipes sp. 627, sp. nov., a novel member of the family Rikenellaceae isolated from human faeces.</title>
        <authorList>
            <person name="Shkoporov A.N."/>
            <person name="Chaplin A.V."/>
            <person name="Motuzova O.V."/>
            <person name="Kafarskaia L.I."/>
            <person name="Khokhlova E.V."/>
            <person name="Efimov B.A."/>
        </authorList>
    </citation>
    <scope>NUCLEOTIDE SEQUENCE [LARGE SCALE GENOMIC DNA]</scope>
    <source>
        <strain evidence="12 13">627</strain>
    </source>
</reference>
<feature type="binding site" evidence="10">
    <location>
        <position position="78"/>
    </location>
    <ligand>
        <name>thiamine diphosphate</name>
        <dbReference type="ChEBI" id="CHEBI:58937"/>
    </ligand>
</feature>
<comment type="pathway">
    <text evidence="1 10">Metabolic intermediate biosynthesis; 1-deoxy-D-xylulose 5-phosphate biosynthesis; 1-deoxy-D-xylulose 5-phosphate from D-glyceraldehyde 3-phosphate and pyruvate: step 1/1.</text>
</comment>
<feature type="binding site" evidence="10">
    <location>
        <position position="371"/>
    </location>
    <ligand>
        <name>thiamine diphosphate</name>
        <dbReference type="ChEBI" id="CHEBI:58937"/>
    </ligand>
</feature>
<evidence type="ECO:0000256" key="1">
    <source>
        <dbReference type="ARBA" id="ARBA00004980"/>
    </source>
</evidence>
<dbReference type="CDD" id="cd07033">
    <property type="entry name" value="TPP_PYR_DXS_TK_like"/>
    <property type="match status" value="1"/>
</dbReference>
<evidence type="ECO:0000256" key="5">
    <source>
        <dbReference type="ARBA" id="ARBA00022723"/>
    </source>
</evidence>
<dbReference type="EC" id="2.2.1.7" evidence="10"/>
<gene>
    <name evidence="10" type="primary">dxs</name>
    <name evidence="12" type="ORF">LG35_07545</name>
</gene>
<evidence type="ECO:0000256" key="8">
    <source>
        <dbReference type="ARBA" id="ARBA00023052"/>
    </source>
</evidence>
<feature type="binding site" evidence="10">
    <location>
        <position position="287"/>
    </location>
    <ligand>
        <name>thiamine diphosphate</name>
        <dbReference type="ChEBI" id="CHEBI:58937"/>
    </ligand>
</feature>
<comment type="subunit">
    <text evidence="3 10">Homodimer.</text>
</comment>
<dbReference type="Pfam" id="PF13292">
    <property type="entry name" value="DXP_synthase_N"/>
    <property type="match status" value="1"/>
</dbReference>
<comment type="catalytic activity">
    <reaction evidence="10">
        <text>D-glyceraldehyde 3-phosphate + pyruvate + H(+) = 1-deoxy-D-xylulose 5-phosphate + CO2</text>
        <dbReference type="Rhea" id="RHEA:12605"/>
        <dbReference type="ChEBI" id="CHEBI:15361"/>
        <dbReference type="ChEBI" id="CHEBI:15378"/>
        <dbReference type="ChEBI" id="CHEBI:16526"/>
        <dbReference type="ChEBI" id="CHEBI:57792"/>
        <dbReference type="ChEBI" id="CHEBI:59776"/>
        <dbReference type="EC" id="2.2.1.7"/>
    </reaction>
</comment>
<evidence type="ECO:0000256" key="7">
    <source>
        <dbReference type="ARBA" id="ARBA00022977"/>
    </source>
</evidence>
<keyword evidence="7 10" id="KW-0784">Thiamine biosynthesis</keyword>
<feature type="binding site" evidence="10">
    <location>
        <position position="179"/>
    </location>
    <ligand>
        <name>thiamine diphosphate</name>
        <dbReference type="ChEBI" id="CHEBI:58937"/>
    </ligand>
</feature>
<dbReference type="Gene3D" id="3.40.50.970">
    <property type="match status" value="2"/>
</dbReference>
<evidence type="ECO:0000313" key="13">
    <source>
        <dbReference type="Proteomes" id="UP000030889"/>
    </source>
</evidence>
<dbReference type="Gene3D" id="3.40.50.920">
    <property type="match status" value="1"/>
</dbReference>
<dbReference type="Pfam" id="PF02779">
    <property type="entry name" value="Transket_pyr"/>
    <property type="match status" value="1"/>
</dbReference>
<evidence type="ECO:0000313" key="12">
    <source>
        <dbReference type="EMBL" id="KHE41850.1"/>
    </source>
</evidence>
<sequence length="630" mass="68444">MVKTGYKYLDDINSPKDLRRLSVPELETLAAELRDFMVSELCVNPGHLASSLGAVELAIALHYVYDTPDDKVVWDVGHQAYAHKILTGRREQFHTNRKLGGISGFPRMEESPYDAFGAGHASVSISAALGMAQANKLQGIHRNVIAVIGDGAMTGGLAYEGLNNAGASNADMLVILNDNNMSISPNVGALKEYLLGITTSKHYNRLKNRVWNAMSGVPRMRRAIQNFGNVVKQSILKQSNLFESLNFRYFGPVDGHDLKSLVRVLGDMRSIPGPKLLHVVTKKGKGYKPAESNPPIWHAPGRFNPVTGELLVNPGDNQPDRYQDVFGYTLLELARLDERVVGVTPAMLTGSSMDILQREMPHRCFDVGIAEGHAVTFSAGLAAGGLIPFCNIYSSFMQRAYDHMIHDVAIQRLPVIFCLDRAGLVGEDGVTHHGVFDLAFMRSVPNMTIAAPANEAELKEMMYTALLSGVPFAIRYPRGRGIGADWSGGFRRMEIGRGITLRGGKDVAVLAIGTVTNDALKAAVQAEEEGISAEVVSLRFAKPLDTAILHDVGRRFRRIITVEDGTVEGGVGSAVAEFISANGYTAEVVRLGIPDTFIHHGTIAELKRICGYDTEGILTAIRKAAGREKA</sequence>
<dbReference type="InterPro" id="IPR009014">
    <property type="entry name" value="Transketo_C/PFOR_II"/>
</dbReference>
<protein>
    <recommendedName>
        <fullName evidence="10">1-deoxy-D-xylulose-5-phosphate synthase</fullName>
        <ecNumber evidence="10">2.2.1.7</ecNumber>
    </recommendedName>
    <alternativeName>
        <fullName evidence="10">1-deoxyxylulose-5-phosphate synthase</fullName>
        <shortName evidence="10">DXP synthase</shortName>
        <shortName evidence="10">DXPS</shortName>
    </alternativeName>
</protein>
<evidence type="ECO:0000256" key="10">
    <source>
        <dbReference type="HAMAP-Rule" id="MF_00315"/>
    </source>
</evidence>
<evidence type="ECO:0000256" key="2">
    <source>
        <dbReference type="ARBA" id="ARBA00011081"/>
    </source>
</evidence>
<comment type="function">
    <text evidence="10">Catalyzes the acyloin condensation reaction between C atoms 2 and 3 of pyruvate and glyceraldehyde 3-phosphate to yield 1-deoxy-D-xylulose-5-phosphate (DXP).</text>
</comment>
<feature type="binding site" evidence="10">
    <location>
        <begin position="151"/>
        <end position="152"/>
    </location>
    <ligand>
        <name>thiamine diphosphate</name>
        <dbReference type="ChEBI" id="CHEBI:58937"/>
    </ligand>
</feature>
<feature type="binding site" evidence="10">
    <location>
        <begin position="119"/>
        <end position="121"/>
    </location>
    <ligand>
        <name>thiamine diphosphate</name>
        <dbReference type="ChEBI" id="CHEBI:58937"/>
    </ligand>
</feature>
<feature type="domain" description="Transketolase-like pyrimidine-binding" evidence="11">
    <location>
        <begin position="320"/>
        <end position="484"/>
    </location>
</feature>
<dbReference type="SMART" id="SM00861">
    <property type="entry name" value="Transket_pyr"/>
    <property type="match status" value="1"/>
</dbReference>
<dbReference type="Pfam" id="PF02780">
    <property type="entry name" value="Transketolase_C"/>
    <property type="match status" value="1"/>
</dbReference>
<comment type="caution">
    <text evidence="12">The sequence shown here is derived from an EMBL/GenBank/DDBJ whole genome shotgun (WGS) entry which is preliminary data.</text>
</comment>
<dbReference type="CDD" id="cd02007">
    <property type="entry name" value="TPP_DXS"/>
    <property type="match status" value="1"/>
</dbReference>
<evidence type="ECO:0000256" key="4">
    <source>
        <dbReference type="ARBA" id="ARBA00022679"/>
    </source>
</evidence>
<dbReference type="EMBL" id="JRGF01000008">
    <property type="protein sequence ID" value="KHE41850.1"/>
    <property type="molecule type" value="Genomic_DNA"/>
</dbReference>
<dbReference type="InterPro" id="IPR029061">
    <property type="entry name" value="THDP-binding"/>
</dbReference>
<keyword evidence="8 10" id="KW-0786">Thiamine pyrophosphate</keyword>
<name>A0ABR4YHV6_9BACT</name>
<dbReference type="PANTHER" id="PTHR43322">
    <property type="entry name" value="1-D-DEOXYXYLULOSE 5-PHOSPHATE SYNTHASE-RELATED"/>
    <property type="match status" value="1"/>
</dbReference>
<dbReference type="InterPro" id="IPR005477">
    <property type="entry name" value="Dxylulose-5-P_synthase"/>
</dbReference>
<feature type="binding site" evidence="10">
    <location>
        <position position="179"/>
    </location>
    <ligand>
        <name>Mg(2+)</name>
        <dbReference type="ChEBI" id="CHEBI:18420"/>
    </ligand>
</feature>
<comment type="cofactor">
    <cofactor evidence="10">
        <name>thiamine diphosphate</name>
        <dbReference type="ChEBI" id="CHEBI:58937"/>
    </cofactor>
    <text evidence="10">Binds 1 thiamine pyrophosphate per subunit.</text>
</comment>
<dbReference type="RefSeq" id="WP_035473648.1">
    <property type="nucleotide sequence ID" value="NZ_JRGF01000008.1"/>
</dbReference>
<dbReference type="NCBIfam" id="TIGR00204">
    <property type="entry name" value="dxs"/>
    <property type="match status" value="1"/>
</dbReference>
<evidence type="ECO:0000256" key="9">
    <source>
        <dbReference type="ARBA" id="ARBA00023229"/>
    </source>
</evidence>
<keyword evidence="4 10" id="KW-0808">Transferase</keyword>
<comment type="cofactor">
    <cofactor evidence="10">
        <name>Mg(2+)</name>
        <dbReference type="ChEBI" id="CHEBI:18420"/>
    </cofactor>
    <text evidence="10">Binds 1 Mg(2+) ion per subunit.</text>
</comment>
<dbReference type="HAMAP" id="MF_00315">
    <property type="entry name" value="DXP_synth"/>
    <property type="match status" value="1"/>
</dbReference>
<proteinExistence type="inferred from homology"/>
<dbReference type="Proteomes" id="UP000030889">
    <property type="component" value="Unassembled WGS sequence"/>
</dbReference>
<keyword evidence="13" id="KW-1185">Reference proteome</keyword>
<dbReference type="InterPro" id="IPR005475">
    <property type="entry name" value="Transketolase-like_Pyr-bd"/>
</dbReference>
<dbReference type="PANTHER" id="PTHR43322:SF5">
    <property type="entry name" value="1-DEOXY-D-XYLULOSE-5-PHOSPHATE SYNTHASE, CHLOROPLASTIC"/>
    <property type="match status" value="1"/>
</dbReference>